<evidence type="ECO:0000313" key="2">
    <source>
        <dbReference type="Proteomes" id="UP000178794"/>
    </source>
</evidence>
<name>A0A1F6DG41_9BACT</name>
<dbReference type="AlphaFoldDB" id="A0A1F6DG41"/>
<dbReference type="Proteomes" id="UP000178794">
    <property type="component" value="Unassembled WGS sequence"/>
</dbReference>
<dbReference type="InterPro" id="IPR003489">
    <property type="entry name" value="RHF/RaiA"/>
</dbReference>
<proteinExistence type="predicted"/>
<dbReference type="STRING" id="1798492.A3C89_00715"/>
<accession>A0A1F6DG41</accession>
<evidence type="ECO:0000313" key="1">
    <source>
        <dbReference type="EMBL" id="OGG60270.1"/>
    </source>
</evidence>
<dbReference type="SUPFAM" id="SSF69754">
    <property type="entry name" value="Ribosome binding protein Y (YfiA homologue)"/>
    <property type="match status" value="1"/>
</dbReference>
<evidence type="ECO:0008006" key="3">
    <source>
        <dbReference type="Google" id="ProtNLM"/>
    </source>
</evidence>
<comment type="caution">
    <text evidence="1">The sequence shown here is derived from an EMBL/GenBank/DDBJ whole genome shotgun (WGS) entry which is preliminary data.</text>
</comment>
<dbReference type="InterPro" id="IPR036567">
    <property type="entry name" value="RHF-like"/>
</dbReference>
<dbReference type="Gene3D" id="3.30.160.100">
    <property type="entry name" value="Ribosome hibernation promotion factor-like"/>
    <property type="match status" value="1"/>
</dbReference>
<reference evidence="1 2" key="1">
    <citation type="journal article" date="2016" name="Nat. Commun.">
        <title>Thousands of microbial genomes shed light on interconnected biogeochemical processes in an aquifer system.</title>
        <authorList>
            <person name="Anantharaman K."/>
            <person name="Brown C.T."/>
            <person name="Hug L.A."/>
            <person name="Sharon I."/>
            <person name="Castelle C.J."/>
            <person name="Probst A.J."/>
            <person name="Thomas B.C."/>
            <person name="Singh A."/>
            <person name="Wilkins M.J."/>
            <person name="Karaoz U."/>
            <person name="Brodie E.L."/>
            <person name="Williams K.H."/>
            <person name="Hubbard S.S."/>
            <person name="Banfield J.F."/>
        </authorList>
    </citation>
    <scope>NUCLEOTIDE SEQUENCE [LARGE SCALE GENOMIC DNA]</scope>
</reference>
<organism evidence="1 2">
    <name type="scientific">Candidatus Kaiserbacteria bacterium RIFCSPHIGHO2_02_FULL_50_50</name>
    <dbReference type="NCBI Taxonomy" id="1798492"/>
    <lineage>
        <taxon>Bacteria</taxon>
        <taxon>Candidatus Kaiseribacteriota</taxon>
    </lineage>
</organism>
<protein>
    <recommendedName>
        <fullName evidence="3">Ribosomal subunit interface protein</fullName>
    </recommendedName>
</protein>
<gene>
    <name evidence="1" type="ORF">A3C89_00715</name>
</gene>
<dbReference type="EMBL" id="MFLF01000008">
    <property type="protein sequence ID" value="OGG60270.1"/>
    <property type="molecule type" value="Genomic_DNA"/>
</dbReference>
<dbReference type="Pfam" id="PF02482">
    <property type="entry name" value="Ribosomal_S30AE"/>
    <property type="match status" value="1"/>
</dbReference>
<sequence>MITHIKGSHADLSDIERELVEERLVVLESLQNGEEAYSCEVEVERSAHHLNGDVVRVEVVLALRGDVFRAVATRDTLANALDEVREEITRMVREHRDKKHTLFKRGARKVRALFGKE</sequence>